<dbReference type="AlphaFoldDB" id="A0A1V9XGE5"/>
<evidence type="ECO:0008006" key="4">
    <source>
        <dbReference type="Google" id="ProtNLM"/>
    </source>
</evidence>
<keyword evidence="3" id="KW-1185">Reference proteome</keyword>
<dbReference type="InParanoid" id="A0A1V9XGE5"/>
<protein>
    <recommendedName>
        <fullName evidence="4">Pectinesterase inhibitor domain-containing protein</fullName>
    </recommendedName>
</protein>
<feature type="signal peptide" evidence="1">
    <location>
        <begin position="1"/>
        <end position="22"/>
    </location>
</feature>
<comment type="caution">
    <text evidence="2">The sequence shown here is derived from an EMBL/GenBank/DDBJ whole genome shotgun (WGS) entry which is preliminary data.</text>
</comment>
<dbReference type="EMBL" id="MNPL01011741">
    <property type="protein sequence ID" value="OQR72448.1"/>
    <property type="molecule type" value="Genomic_DNA"/>
</dbReference>
<feature type="chain" id="PRO_5012664162" description="Pectinesterase inhibitor domain-containing protein" evidence="1">
    <location>
        <begin position="23"/>
        <end position="201"/>
    </location>
</feature>
<proteinExistence type="predicted"/>
<organism evidence="2 3">
    <name type="scientific">Tropilaelaps mercedesae</name>
    <dbReference type="NCBI Taxonomy" id="418985"/>
    <lineage>
        <taxon>Eukaryota</taxon>
        <taxon>Metazoa</taxon>
        <taxon>Ecdysozoa</taxon>
        <taxon>Arthropoda</taxon>
        <taxon>Chelicerata</taxon>
        <taxon>Arachnida</taxon>
        <taxon>Acari</taxon>
        <taxon>Parasitiformes</taxon>
        <taxon>Mesostigmata</taxon>
        <taxon>Gamasina</taxon>
        <taxon>Dermanyssoidea</taxon>
        <taxon>Laelapidae</taxon>
        <taxon>Tropilaelaps</taxon>
    </lineage>
</organism>
<gene>
    <name evidence="2" type="ORF">BIW11_10375</name>
</gene>
<name>A0A1V9XGE5_9ACAR</name>
<sequence length="201" mass="21818">MDSHGSLLFLRTLLAFAIVIQAATTAILAAAEEPTTTTTGSVSPVASEITTSTAPSTESTLSQCAKMYVYDCCEEFKNVSLDNMDMILKRVIDYQNSSPNKTSVWALNKTESLQMKDCPQPYYVANAKLSKMPVGENSTTIVDCQIRFLYSSLEQDSASVSSADTALIEIKEFCNGAAEWRAGLLITILLSLLTLLNPGQH</sequence>
<evidence type="ECO:0000313" key="2">
    <source>
        <dbReference type="EMBL" id="OQR72448.1"/>
    </source>
</evidence>
<evidence type="ECO:0000313" key="3">
    <source>
        <dbReference type="Proteomes" id="UP000192247"/>
    </source>
</evidence>
<reference evidence="2 3" key="1">
    <citation type="journal article" date="2017" name="Gigascience">
        <title>Draft genome of the honey bee ectoparasitic mite, Tropilaelaps mercedesae, is shaped by the parasitic life history.</title>
        <authorList>
            <person name="Dong X."/>
            <person name="Armstrong S.D."/>
            <person name="Xia D."/>
            <person name="Makepeace B.L."/>
            <person name="Darby A.C."/>
            <person name="Kadowaki T."/>
        </authorList>
    </citation>
    <scope>NUCLEOTIDE SEQUENCE [LARGE SCALE GENOMIC DNA]</scope>
    <source>
        <strain evidence="2">Wuxi-XJTLU</strain>
    </source>
</reference>
<dbReference type="Proteomes" id="UP000192247">
    <property type="component" value="Unassembled WGS sequence"/>
</dbReference>
<accession>A0A1V9XGE5</accession>
<keyword evidence="1" id="KW-0732">Signal</keyword>
<evidence type="ECO:0000256" key="1">
    <source>
        <dbReference type="SAM" id="SignalP"/>
    </source>
</evidence>